<name>A0A6V7QLL5_ANACO</name>
<proteinExistence type="predicted"/>
<sequence>MSSLDAAVVDVIPEPKQTKRERSKEPQALTKQAISLEYRAELQKDVTTRVEWSSALTQTVRLLDEVKEVISLKTREALPERIESNHGKPLKVSEAKRWGKRCDTGDAKRHGQSPAPLTKDQTLTALQLYEEVKRSRT</sequence>
<reference evidence="2" key="1">
    <citation type="submission" date="2020-07" db="EMBL/GenBank/DDBJ databases">
        <authorList>
            <person name="Lin J."/>
        </authorList>
    </citation>
    <scope>NUCLEOTIDE SEQUENCE</scope>
</reference>
<dbReference type="AlphaFoldDB" id="A0A6V7QLL5"/>
<dbReference type="EMBL" id="LR862137">
    <property type="protein sequence ID" value="CAD1844054.1"/>
    <property type="molecule type" value="Genomic_DNA"/>
</dbReference>
<protein>
    <submittedName>
        <fullName evidence="2">Uncharacterized protein</fullName>
    </submittedName>
</protein>
<evidence type="ECO:0000256" key="1">
    <source>
        <dbReference type="SAM" id="MobiDB-lite"/>
    </source>
</evidence>
<feature type="region of interest" description="Disordered" evidence="1">
    <location>
        <begin position="101"/>
        <end position="122"/>
    </location>
</feature>
<feature type="region of interest" description="Disordered" evidence="1">
    <location>
        <begin position="1"/>
        <end position="29"/>
    </location>
</feature>
<accession>A0A6V7QLL5</accession>
<gene>
    <name evidence="2" type="ORF">CB5_LOCUS27265</name>
</gene>
<evidence type="ECO:0000313" key="2">
    <source>
        <dbReference type="EMBL" id="CAD1844054.1"/>
    </source>
</evidence>
<feature type="compositionally biased region" description="Basic and acidic residues" evidence="1">
    <location>
        <begin position="16"/>
        <end position="25"/>
    </location>
</feature>
<organism evidence="2">
    <name type="scientific">Ananas comosus var. bracteatus</name>
    <name type="common">red pineapple</name>
    <dbReference type="NCBI Taxonomy" id="296719"/>
    <lineage>
        <taxon>Eukaryota</taxon>
        <taxon>Viridiplantae</taxon>
        <taxon>Streptophyta</taxon>
        <taxon>Embryophyta</taxon>
        <taxon>Tracheophyta</taxon>
        <taxon>Spermatophyta</taxon>
        <taxon>Magnoliopsida</taxon>
        <taxon>Liliopsida</taxon>
        <taxon>Poales</taxon>
        <taxon>Bromeliaceae</taxon>
        <taxon>Bromelioideae</taxon>
        <taxon>Ananas</taxon>
    </lineage>
</organism>